<keyword evidence="5 7" id="KW-0472">Membrane</keyword>
<dbReference type="Pfam" id="PF13715">
    <property type="entry name" value="CarbopepD_reg_2"/>
    <property type="match status" value="1"/>
</dbReference>
<evidence type="ECO:0000313" key="10">
    <source>
        <dbReference type="Proteomes" id="UP000477386"/>
    </source>
</evidence>
<dbReference type="Pfam" id="PF07715">
    <property type="entry name" value="Plug"/>
    <property type="match status" value="1"/>
</dbReference>
<dbReference type="SUPFAM" id="SSF56935">
    <property type="entry name" value="Porins"/>
    <property type="match status" value="1"/>
</dbReference>
<dbReference type="Gene3D" id="2.60.40.1120">
    <property type="entry name" value="Carboxypeptidase-like, regulatory domain"/>
    <property type="match status" value="1"/>
</dbReference>
<dbReference type="RefSeq" id="WP_164041702.1">
    <property type="nucleotide sequence ID" value="NZ_JAAGNZ010000002.1"/>
</dbReference>
<dbReference type="SUPFAM" id="SSF49464">
    <property type="entry name" value="Carboxypeptidase regulatory domain-like"/>
    <property type="match status" value="1"/>
</dbReference>
<dbReference type="InterPro" id="IPR039426">
    <property type="entry name" value="TonB-dep_rcpt-like"/>
</dbReference>
<dbReference type="EMBL" id="JAAGNZ010000002">
    <property type="protein sequence ID" value="NEU69230.1"/>
    <property type="molecule type" value="Genomic_DNA"/>
</dbReference>
<keyword evidence="3 7" id="KW-1134">Transmembrane beta strand</keyword>
<proteinExistence type="inferred from homology"/>
<feature type="domain" description="TonB-dependent receptor plug" evidence="8">
    <location>
        <begin position="124"/>
        <end position="250"/>
    </location>
</feature>
<evidence type="ECO:0000313" key="9">
    <source>
        <dbReference type="EMBL" id="NEU69230.1"/>
    </source>
</evidence>
<dbReference type="NCBIfam" id="TIGR04057">
    <property type="entry name" value="SusC_RagA_signa"/>
    <property type="match status" value="1"/>
</dbReference>
<comment type="caution">
    <text evidence="9">The sequence shown here is derived from an EMBL/GenBank/DDBJ whole genome shotgun (WGS) entry which is preliminary data.</text>
</comment>
<dbReference type="InterPro" id="IPR008969">
    <property type="entry name" value="CarboxyPept-like_regulatory"/>
</dbReference>
<dbReference type="NCBIfam" id="TIGR04056">
    <property type="entry name" value="OMP_RagA_SusC"/>
    <property type="match status" value="1"/>
</dbReference>
<keyword evidence="4 7" id="KW-0812">Transmembrane</keyword>
<dbReference type="Gene3D" id="2.40.170.20">
    <property type="entry name" value="TonB-dependent receptor, beta-barrel domain"/>
    <property type="match status" value="1"/>
</dbReference>
<evidence type="ECO:0000259" key="8">
    <source>
        <dbReference type="Pfam" id="PF07715"/>
    </source>
</evidence>
<evidence type="ECO:0000256" key="7">
    <source>
        <dbReference type="PROSITE-ProRule" id="PRU01360"/>
    </source>
</evidence>
<organism evidence="9 10">
    <name type="scientific">Spirosoma agri</name>
    <dbReference type="NCBI Taxonomy" id="1987381"/>
    <lineage>
        <taxon>Bacteria</taxon>
        <taxon>Pseudomonadati</taxon>
        <taxon>Bacteroidota</taxon>
        <taxon>Cytophagia</taxon>
        <taxon>Cytophagales</taxon>
        <taxon>Cytophagaceae</taxon>
        <taxon>Spirosoma</taxon>
    </lineage>
</organism>
<keyword evidence="10" id="KW-1185">Reference proteome</keyword>
<comment type="similarity">
    <text evidence="7">Belongs to the TonB-dependent receptor family.</text>
</comment>
<comment type="subcellular location">
    <subcellularLocation>
        <location evidence="1 7">Cell outer membrane</location>
        <topology evidence="1 7">Multi-pass membrane protein</topology>
    </subcellularLocation>
</comment>
<sequence length="1072" mass="116466">MPIYLLNYERKGLRQWWLLILFLLTSAVSYAQTITGTVTDGATGEALAGTTIQVKGTNVGATSDSKGQYQITLPATGKVLVFSFIGYQPLEITVGNRSVVDAKLTATDNALSEVVVVGYGVQNRRDITTSIGSVKARDLANQPVASFDQALTAKIAGVQVSQTSGAPGAALSVRVRGTGSISAGNDPLYVIDGIPLSRDTKFATGSTNTQFPDNPINVLSTINTDDIESIEVLKDASAAAIYGSRGSNGVVLLTTKRGKEGKTVVNYDSYVGVQQVSKKIDLLDAYQYSQISYEAKNNAYLDRNPTGRATDSNDIRSKGVGAPSTLIQPEIVPYLSNQSGLTNTDWQDAIFRSAAITNHTLSISGGKENVKFYVSGNYMNQRGVVISSGFKRYSARANVEVKSGRLTAGVNLNPTYAYHDLVKAEGPYLGEGVVGLALQAAPIFPVTNADGTYNFGNNGWGYGATSILNPVAIANQVSDKLSQLRVLGNVYAQYNITKDLSYRLSLGTDINTFQRDYYRPSTLEIRDRKGASTPTGFSRAQNFVDWLVENTLNYNHSFGLHTVSALAGFSSQKDRRVANELTATNFPNDLVYTLNAGQVSSGSSDVQEWSLLSYLGRVQYDYNGKYLLSAAVRADGSSRFGRNNRYGYFPSVSAGWNISQESFLKPVTWLSDLKLRASYGLTGNFQIPNYGSISLLSYQNYILGNETIVSGLAPGNSANDKLKWEKTAMFDIGFDVSFLRNRLNLTVDYYNANTSDLLLNVPVPRASGFSTELQNIGKVNNQGVEFTLGTRQTFGQFRWEASANIAANRNKVKALGPSGDPIIVAGGVAGAQFITQIGHPIGEYYTYVNDGVYKNQAELDANPALHVSTARPGDFKFRDVSGPNGVPDGKFDLSSDRTVTGSYFPKYTFGFTNNFAYKGFDLSFAIQGVQGHKILNLLRRYVYNMEGNGNLFVGALDRWQSADNPGNGLVNRANRLASGSNGEISTWHIESGSYVRIRNITLGYTLPTALLQKIRLSRARLYVTTQNPFTFTKYLGYNPEVNSRPDSALSSGEDYGTYPLPRTTSVGLNLSF</sequence>
<dbReference type="PROSITE" id="PS52016">
    <property type="entry name" value="TONB_DEPENDENT_REC_3"/>
    <property type="match status" value="1"/>
</dbReference>
<dbReference type="InterPro" id="IPR036942">
    <property type="entry name" value="Beta-barrel_TonB_sf"/>
</dbReference>
<evidence type="ECO:0000256" key="2">
    <source>
        <dbReference type="ARBA" id="ARBA00022448"/>
    </source>
</evidence>
<evidence type="ECO:0000256" key="5">
    <source>
        <dbReference type="ARBA" id="ARBA00023136"/>
    </source>
</evidence>
<keyword evidence="9" id="KW-0675">Receptor</keyword>
<dbReference type="GO" id="GO:0009279">
    <property type="term" value="C:cell outer membrane"/>
    <property type="evidence" value="ECO:0007669"/>
    <property type="project" value="UniProtKB-SubCell"/>
</dbReference>
<evidence type="ECO:0000256" key="6">
    <source>
        <dbReference type="ARBA" id="ARBA00023237"/>
    </source>
</evidence>
<keyword evidence="6 7" id="KW-0998">Cell outer membrane</keyword>
<keyword evidence="2 7" id="KW-0813">Transport</keyword>
<dbReference type="Gene3D" id="2.170.130.10">
    <property type="entry name" value="TonB-dependent receptor, plug domain"/>
    <property type="match status" value="1"/>
</dbReference>
<dbReference type="InterPro" id="IPR037066">
    <property type="entry name" value="Plug_dom_sf"/>
</dbReference>
<reference evidence="9 10" key="1">
    <citation type="submission" date="2020-02" db="EMBL/GenBank/DDBJ databases">
        <title>Draft genome sequence of two Spirosoma agri KCTC 52727 and Spirosoma terrae KCTC 52035.</title>
        <authorList>
            <person name="Rojas J."/>
            <person name="Ambika Manirajan B."/>
            <person name="Ratering S."/>
            <person name="Suarez C."/>
            <person name="Schnell S."/>
        </authorList>
    </citation>
    <scope>NUCLEOTIDE SEQUENCE [LARGE SCALE GENOMIC DNA]</scope>
    <source>
        <strain evidence="9 10">KCTC 52727</strain>
    </source>
</reference>
<dbReference type="Proteomes" id="UP000477386">
    <property type="component" value="Unassembled WGS sequence"/>
</dbReference>
<protein>
    <submittedName>
        <fullName evidence="9">TonB-dependent receptor</fullName>
    </submittedName>
</protein>
<dbReference type="InterPro" id="IPR023996">
    <property type="entry name" value="TonB-dep_OMP_SusC/RagA"/>
</dbReference>
<evidence type="ECO:0000256" key="3">
    <source>
        <dbReference type="ARBA" id="ARBA00022452"/>
    </source>
</evidence>
<dbReference type="AlphaFoldDB" id="A0A6M0ILN7"/>
<dbReference type="InterPro" id="IPR023997">
    <property type="entry name" value="TonB-dep_OMP_SusC/RagA_CS"/>
</dbReference>
<dbReference type="FunFam" id="2.170.130.10:FF:000008">
    <property type="entry name" value="SusC/RagA family TonB-linked outer membrane protein"/>
    <property type="match status" value="1"/>
</dbReference>
<gene>
    <name evidence="9" type="ORF">GK091_20250</name>
</gene>
<evidence type="ECO:0000256" key="4">
    <source>
        <dbReference type="ARBA" id="ARBA00022692"/>
    </source>
</evidence>
<accession>A0A6M0ILN7</accession>
<dbReference type="InterPro" id="IPR012910">
    <property type="entry name" value="Plug_dom"/>
</dbReference>
<name>A0A6M0ILN7_9BACT</name>
<evidence type="ECO:0000256" key="1">
    <source>
        <dbReference type="ARBA" id="ARBA00004571"/>
    </source>
</evidence>